<protein>
    <submittedName>
        <fullName evidence="2">Uncharacterized protein</fullName>
    </submittedName>
</protein>
<dbReference type="AlphaFoldDB" id="A0A4U6UEA3"/>
<organism evidence="2 3">
    <name type="scientific">Setaria viridis</name>
    <name type="common">Green bristlegrass</name>
    <name type="synonym">Setaria italica subsp. viridis</name>
    <dbReference type="NCBI Taxonomy" id="4556"/>
    <lineage>
        <taxon>Eukaryota</taxon>
        <taxon>Viridiplantae</taxon>
        <taxon>Streptophyta</taxon>
        <taxon>Embryophyta</taxon>
        <taxon>Tracheophyta</taxon>
        <taxon>Spermatophyta</taxon>
        <taxon>Magnoliopsida</taxon>
        <taxon>Liliopsida</taxon>
        <taxon>Poales</taxon>
        <taxon>Poaceae</taxon>
        <taxon>PACMAD clade</taxon>
        <taxon>Panicoideae</taxon>
        <taxon>Panicodae</taxon>
        <taxon>Paniceae</taxon>
        <taxon>Cenchrinae</taxon>
        <taxon>Setaria</taxon>
    </lineage>
</organism>
<evidence type="ECO:0000256" key="1">
    <source>
        <dbReference type="SAM" id="SignalP"/>
    </source>
</evidence>
<accession>A0A4U6UEA3</accession>
<evidence type="ECO:0000313" key="3">
    <source>
        <dbReference type="Proteomes" id="UP000298652"/>
    </source>
</evidence>
<feature type="chain" id="PRO_5020963656" evidence="1">
    <location>
        <begin position="21"/>
        <end position="75"/>
    </location>
</feature>
<reference evidence="2" key="1">
    <citation type="submission" date="2019-03" db="EMBL/GenBank/DDBJ databases">
        <title>WGS assembly of Setaria viridis.</title>
        <authorList>
            <person name="Huang P."/>
            <person name="Jenkins J."/>
            <person name="Grimwood J."/>
            <person name="Barry K."/>
            <person name="Healey A."/>
            <person name="Mamidi S."/>
            <person name="Sreedasyam A."/>
            <person name="Shu S."/>
            <person name="Feldman M."/>
            <person name="Wu J."/>
            <person name="Yu Y."/>
            <person name="Chen C."/>
            <person name="Johnson J."/>
            <person name="Rokhsar D."/>
            <person name="Baxter I."/>
            <person name="Schmutz J."/>
            <person name="Brutnell T."/>
            <person name="Kellogg E."/>
        </authorList>
    </citation>
    <scope>NUCLEOTIDE SEQUENCE [LARGE SCALE GENOMIC DNA]</scope>
</reference>
<proteinExistence type="predicted"/>
<keyword evidence="3" id="KW-1185">Reference proteome</keyword>
<dbReference type="EMBL" id="CM016556">
    <property type="protein sequence ID" value="TKW14391.1"/>
    <property type="molecule type" value="Genomic_DNA"/>
</dbReference>
<feature type="signal peptide" evidence="1">
    <location>
        <begin position="1"/>
        <end position="20"/>
    </location>
</feature>
<gene>
    <name evidence="2" type="ORF">SEVIR_5G164500v2</name>
</gene>
<keyword evidence="1" id="KW-0732">Signal</keyword>
<evidence type="ECO:0000313" key="2">
    <source>
        <dbReference type="EMBL" id="TKW14391.1"/>
    </source>
</evidence>
<dbReference type="Proteomes" id="UP000298652">
    <property type="component" value="Chromosome 5"/>
</dbReference>
<dbReference type="Gramene" id="TKW14391">
    <property type="protein sequence ID" value="TKW14391"/>
    <property type="gene ID" value="SEVIR_5G164500v2"/>
</dbReference>
<name>A0A4U6UEA3_SETVI</name>
<sequence>MALLLWFASTIVVRWYIKRAEKYCSRHYGGTDSVPFGNLVSKLLFNIHHELKEQLYEFTAFNPHQLCLRSCKSLL</sequence>